<dbReference type="AlphaFoldDB" id="A0A9J6GID2"/>
<protein>
    <submittedName>
        <fullName evidence="1">Uncharacterized protein</fullName>
    </submittedName>
</protein>
<gene>
    <name evidence="1" type="ORF">HPB48_009934</name>
</gene>
<dbReference type="VEuPathDB" id="VectorBase:HLOH_041465"/>
<dbReference type="Proteomes" id="UP000821853">
    <property type="component" value="Unassembled WGS sequence"/>
</dbReference>
<dbReference type="OrthoDB" id="6514213at2759"/>
<organism evidence="1 2">
    <name type="scientific">Haemaphysalis longicornis</name>
    <name type="common">Bush tick</name>
    <dbReference type="NCBI Taxonomy" id="44386"/>
    <lineage>
        <taxon>Eukaryota</taxon>
        <taxon>Metazoa</taxon>
        <taxon>Ecdysozoa</taxon>
        <taxon>Arthropoda</taxon>
        <taxon>Chelicerata</taxon>
        <taxon>Arachnida</taxon>
        <taxon>Acari</taxon>
        <taxon>Parasitiformes</taxon>
        <taxon>Ixodida</taxon>
        <taxon>Ixodoidea</taxon>
        <taxon>Ixodidae</taxon>
        <taxon>Haemaphysalinae</taxon>
        <taxon>Haemaphysalis</taxon>
    </lineage>
</organism>
<comment type="caution">
    <text evidence="1">The sequence shown here is derived from an EMBL/GenBank/DDBJ whole genome shotgun (WGS) entry which is preliminary data.</text>
</comment>
<accession>A0A9J6GID2</accession>
<sequence length="149" mass="16288">MLTRKLVRVLRDTGSNTVIVTLDLLADERQNGETKEVLLLYGSAKQMLEAVIHVDTPSFVGEVTASCMENLLYDLVTGNLSGVRERHDPDPFWEPSLCTNKGRVNPGYQTVPVDTPALISAGVRENQNRVTPLKVPSISGSQVSRAKLA</sequence>
<evidence type="ECO:0000313" key="2">
    <source>
        <dbReference type="Proteomes" id="UP000821853"/>
    </source>
</evidence>
<evidence type="ECO:0000313" key="1">
    <source>
        <dbReference type="EMBL" id="KAH9378238.1"/>
    </source>
</evidence>
<proteinExistence type="predicted"/>
<reference evidence="1 2" key="1">
    <citation type="journal article" date="2020" name="Cell">
        <title>Large-Scale Comparative Analyses of Tick Genomes Elucidate Their Genetic Diversity and Vector Capacities.</title>
        <authorList>
            <consortium name="Tick Genome and Microbiome Consortium (TIGMIC)"/>
            <person name="Jia N."/>
            <person name="Wang J."/>
            <person name="Shi W."/>
            <person name="Du L."/>
            <person name="Sun Y."/>
            <person name="Zhan W."/>
            <person name="Jiang J.F."/>
            <person name="Wang Q."/>
            <person name="Zhang B."/>
            <person name="Ji P."/>
            <person name="Bell-Sakyi L."/>
            <person name="Cui X.M."/>
            <person name="Yuan T.T."/>
            <person name="Jiang B.G."/>
            <person name="Yang W.F."/>
            <person name="Lam T.T."/>
            <person name="Chang Q.C."/>
            <person name="Ding S.J."/>
            <person name="Wang X.J."/>
            <person name="Zhu J.G."/>
            <person name="Ruan X.D."/>
            <person name="Zhao L."/>
            <person name="Wei J.T."/>
            <person name="Ye R.Z."/>
            <person name="Que T.C."/>
            <person name="Du C.H."/>
            <person name="Zhou Y.H."/>
            <person name="Cheng J.X."/>
            <person name="Dai P.F."/>
            <person name="Guo W.B."/>
            <person name="Han X.H."/>
            <person name="Huang E.J."/>
            <person name="Li L.F."/>
            <person name="Wei W."/>
            <person name="Gao Y.C."/>
            <person name="Liu J.Z."/>
            <person name="Shao H.Z."/>
            <person name="Wang X."/>
            <person name="Wang C.C."/>
            <person name="Yang T.C."/>
            <person name="Huo Q.B."/>
            <person name="Li W."/>
            <person name="Chen H.Y."/>
            <person name="Chen S.E."/>
            <person name="Zhou L.G."/>
            <person name="Ni X.B."/>
            <person name="Tian J.H."/>
            <person name="Sheng Y."/>
            <person name="Liu T."/>
            <person name="Pan Y.S."/>
            <person name="Xia L.Y."/>
            <person name="Li J."/>
            <person name="Zhao F."/>
            <person name="Cao W.C."/>
        </authorList>
    </citation>
    <scope>NUCLEOTIDE SEQUENCE [LARGE SCALE GENOMIC DNA]</scope>
    <source>
        <strain evidence="1">HaeL-2018</strain>
    </source>
</reference>
<keyword evidence="2" id="KW-1185">Reference proteome</keyword>
<name>A0A9J6GID2_HAELO</name>
<dbReference type="EMBL" id="JABSTR010000008">
    <property type="protein sequence ID" value="KAH9378238.1"/>
    <property type="molecule type" value="Genomic_DNA"/>
</dbReference>